<dbReference type="PANTHER" id="PTHR33710">
    <property type="entry name" value="BNAC02G09200D PROTEIN"/>
    <property type="match status" value="1"/>
</dbReference>
<dbReference type="Pfam" id="PF03372">
    <property type="entry name" value="Exo_endo_phos"/>
    <property type="match status" value="1"/>
</dbReference>
<dbReference type="InterPro" id="IPR005135">
    <property type="entry name" value="Endo/exonuclease/phosphatase"/>
</dbReference>
<protein>
    <recommendedName>
        <fullName evidence="1">Endonuclease/exonuclease/phosphatase domain-containing protein</fullName>
    </recommendedName>
</protein>
<dbReference type="AlphaFoldDB" id="A0A438E660"/>
<dbReference type="SUPFAM" id="SSF56219">
    <property type="entry name" value="DNase I-like"/>
    <property type="match status" value="1"/>
</dbReference>
<dbReference type="InterPro" id="IPR036691">
    <property type="entry name" value="Endo/exonu/phosph_ase_sf"/>
</dbReference>
<reference evidence="2 3" key="1">
    <citation type="journal article" date="2018" name="PLoS Genet.">
        <title>Population sequencing reveals clonal diversity and ancestral inbreeding in the grapevine cultivar Chardonnay.</title>
        <authorList>
            <person name="Roach M.J."/>
            <person name="Johnson D.L."/>
            <person name="Bohlmann J."/>
            <person name="van Vuuren H.J."/>
            <person name="Jones S.J."/>
            <person name="Pretorius I.S."/>
            <person name="Schmidt S.A."/>
            <person name="Borneman A.R."/>
        </authorList>
    </citation>
    <scope>NUCLEOTIDE SEQUENCE [LARGE SCALE GENOMIC DNA]</scope>
    <source>
        <strain evidence="3">cv. Chardonnay</strain>
        <tissue evidence="2">Leaf</tissue>
    </source>
</reference>
<dbReference type="PANTHER" id="PTHR33710:SF64">
    <property type="entry name" value="ENDONUCLEASE_EXONUCLEASE_PHOSPHATASE DOMAIN-CONTAINING PROTEIN"/>
    <property type="match status" value="1"/>
</dbReference>
<proteinExistence type="predicted"/>
<feature type="domain" description="Endonuclease/exonuclease/phosphatase" evidence="1">
    <location>
        <begin position="175"/>
        <end position="291"/>
    </location>
</feature>
<sequence length="385" mass="43336">MTRVAMPMEVSAVVKRGSMTDEALHDEASKYVDTSSLSVGGPELSSTYAGLASMIDGEEQLPLSIILVDGSNGELVTEGEKFLGGEGGGGVRLRICYRIWKEKDVDRTIAAWRGSASFWVFRRKVLKETKIQDMSRGIVHGLGLGRFLGWGAMSARGAAGGVKLRGWLLVDLTRVYGPTMKQYKELFWEELGTIQGLWSDPWCIGGDFNVIKFPSERSREGRMTGTMRRFSKVIEELALRDLPLHGGPFTWSGGLNGQSRSRLDRFMISEDWENHFSGEIQCSLPRPVSDHFPILLDGGGVRRGPIPFRFENMWLKEEGFKELLKGWWQGFNYSGSYSFILTEKLKALKIKLKGWNMEVFGKVGVNKRLTLDKVSFWDDQEQLNE</sequence>
<dbReference type="Proteomes" id="UP000288805">
    <property type="component" value="Unassembled WGS sequence"/>
</dbReference>
<name>A0A438E660_VITVI</name>
<dbReference type="EMBL" id="QGNW01001383">
    <property type="protein sequence ID" value="RVW43267.1"/>
    <property type="molecule type" value="Genomic_DNA"/>
</dbReference>
<accession>A0A438E660</accession>
<comment type="caution">
    <text evidence="2">The sequence shown here is derived from an EMBL/GenBank/DDBJ whole genome shotgun (WGS) entry which is preliminary data.</text>
</comment>
<dbReference type="Gene3D" id="3.60.10.10">
    <property type="entry name" value="Endonuclease/exonuclease/phosphatase"/>
    <property type="match status" value="1"/>
</dbReference>
<evidence type="ECO:0000259" key="1">
    <source>
        <dbReference type="Pfam" id="PF03372"/>
    </source>
</evidence>
<evidence type="ECO:0000313" key="3">
    <source>
        <dbReference type="Proteomes" id="UP000288805"/>
    </source>
</evidence>
<evidence type="ECO:0000313" key="2">
    <source>
        <dbReference type="EMBL" id="RVW43267.1"/>
    </source>
</evidence>
<gene>
    <name evidence="2" type="ORF">CK203_096016</name>
</gene>
<organism evidence="2 3">
    <name type="scientific">Vitis vinifera</name>
    <name type="common">Grape</name>
    <dbReference type="NCBI Taxonomy" id="29760"/>
    <lineage>
        <taxon>Eukaryota</taxon>
        <taxon>Viridiplantae</taxon>
        <taxon>Streptophyta</taxon>
        <taxon>Embryophyta</taxon>
        <taxon>Tracheophyta</taxon>
        <taxon>Spermatophyta</taxon>
        <taxon>Magnoliopsida</taxon>
        <taxon>eudicotyledons</taxon>
        <taxon>Gunneridae</taxon>
        <taxon>Pentapetalae</taxon>
        <taxon>rosids</taxon>
        <taxon>Vitales</taxon>
        <taxon>Vitaceae</taxon>
        <taxon>Viteae</taxon>
        <taxon>Vitis</taxon>
    </lineage>
</organism>
<dbReference type="GO" id="GO:0003824">
    <property type="term" value="F:catalytic activity"/>
    <property type="evidence" value="ECO:0007669"/>
    <property type="project" value="InterPro"/>
</dbReference>